<evidence type="ECO:0000259" key="1">
    <source>
        <dbReference type="Pfam" id="PF07883"/>
    </source>
</evidence>
<dbReference type="EMBL" id="JAOQKC010000012">
    <property type="protein sequence ID" value="MCU6697219.1"/>
    <property type="molecule type" value="Genomic_DNA"/>
</dbReference>
<keyword evidence="3" id="KW-1185">Reference proteome</keyword>
<dbReference type="RefSeq" id="WP_158363673.1">
    <property type="nucleotide sequence ID" value="NZ_JAOQKC010000012.1"/>
</dbReference>
<proteinExistence type="predicted"/>
<organism evidence="2 3">
    <name type="scientific">Laedolimicola ammoniilytica</name>
    <dbReference type="NCBI Taxonomy" id="2981771"/>
    <lineage>
        <taxon>Bacteria</taxon>
        <taxon>Bacillati</taxon>
        <taxon>Bacillota</taxon>
        <taxon>Clostridia</taxon>
        <taxon>Lachnospirales</taxon>
        <taxon>Lachnospiraceae</taxon>
        <taxon>Laedolimicola</taxon>
    </lineage>
</organism>
<evidence type="ECO:0000313" key="3">
    <source>
        <dbReference type="Proteomes" id="UP001652461"/>
    </source>
</evidence>
<dbReference type="Proteomes" id="UP001652461">
    <property type="component" value="Unassembled WGS sequence"/>
</dbReference>
<accession>A0ABT2RY17</accession>
<dbReference type="SUPFAM" id="SSF51182">
    <property type="entry name" value="RmlC-like cupins"/>
    <property type="match status" value="1"/>
</dbReference>
<comment type="caution">
    <text evidence="2">The sequence shown here is derived from an EMBL/GenBank/DDBJ whole genome shotgun (WGS) entry which is preliminary data.</text>
</comment>
<gene>
    <name evidence="2" type="ORF">OCV63_09950</name>
</gene>
<protein>
    <submittedName>
        <fullName evidence="2">Cupin domain-containing protein</fullName>
    </submittedName>
</protein>
<reference evidence="2 3" key="1">
    <citation type="journal article" date="2021" name="ISME Commun">
        <title>Automated analysis of genomic sequences facilitates high-throughput and comprehensive description of bacteria.</title>
        <authorList>
            <person name="Hitch T.C.A."/>
        </authorList>
    </citation>
    <scope>NUCLEOTIDE SEQUENCE [LARGE SCALE GENOMIC DNA]</scope>
    <source>
        <strain evidence="2 3">Sanger_04</strain>
    </source>
</reference>
<evidence type="ECO:0000313" key="2">
    <source>
        <dbReference type="EMBL" id="MCU6697219.1"/>
    </source>
</evidence>
<feature type="domain" description="Cupin type-2" evidence="1">
    <location>
        <begin position="3"/>
        <end position="47"/>
    </location>
</feature>
<dbReference type="Gene3D" id="2.60.120.10">
    <property type="entry name" value="Jelly Rolls"/>
    <property type="match status" value="1"/>
</dbReference>
<dbReference type="InterPro" id="IPR011051">
    <property type="entry name" value="RmlC_Cupin_sf"/>
</dbReference>
<name>A0ABT2RY17_9FIRM</name>
<dbReference type="InterPro" id="IPR014710">
    <property type="entry name" value="RmlC-like_jellyroll"/>
</dbReference>
<dbReference type="InterPro" id="IPR013096">
    <property type="entry name" value="Cupin_2"/>
</dbReference>
<sequence>MESGTGEYEDNEGNRYILNPGDSACAYDGEKHAIKNVGNEPLVLVAVIPFTQK</sequence>
<dbReference type="Pfam" id="PF07883">
    <property type="entry name" value="Cupin_2"/>
    <property type="match status" value="1"/>
</dbReference>